<dbReference type="Proteomes" id="UP000521922">
    <property type="component" value="Unassembled WGS sequence"/>
</dbReference>
<feature type="binding site" evidence="6">
    <location>
        <position position="99"/>
    </location>
    <ligand>
        <name>Mg(2+)</name>
        <dbReference type="ChEBI" id="CHEBI:18420"/>
    </ligand>
</feature>
<keyword evidence="5 6" id="KW-0460">Magnesium</keyword>
<evidence type="ECO:0000313" key="8">
    <source>
        <dbReference type="EMBL" id="NYD20641.1"/>
    </source>
</evidence>
<dbReference type="PANTHER" id="PTHR43736:SF1">
    <property type="entry name" value="DIHYDRONEOPTERIN TRIPHOSPHATE DIPHOSPHATASE"/>
    <property type="match status" value="1"/>
</dbReference>
<name>A0A7Y9ARW2_9ACTN</name>
<keyword evidence="3 6" id="KW-0479">Metal-binding</keyword>
<keyword evidence="4" id="KW-0378">Hydrolase</keyword>
<organism evidence="8 9">
    <name type="scientific">Kineococcus aurantiacus</name>
    <dbReference type="NCBI Taxonomy" id="37633"/>
    <lineage>
        <taxon>Bacteria</taxon>
        <taxon>Bacillati</taxon>
        <taxon>Actinomycetota</taxon>
        <taxon>Actinomycetes</taxon>
        <taxon>Kineosporiales</taxon>
        <taxon>Kineosporiaceae</taxon>
        <taxon>Kineococcus</taxon>
    </lineage>
</organism>
<proteinExistence type="inferred from homology"/>
<sequence>MSTTPPDAVDPATELVALYDPRDPAGRVTGRAPRREVRTRNLPHAATGVLLRDDRGRVLVHRRTTAKDLNPGAHDCLAGGVVDAGETPLAAAHRELREELGLDVDPGTGLRPVLVRWYRDETAHYLAHVYEARWDGTPLVLQPSEVADAWWEETSTLRRRLLDSTWSFVPDTRELLAHWPEWWKDPARP</sequence>
<dbReference type="AlphaFoldDB" id="A0A7Y9ARW2"/>
<dbReference type="PROSITE" id="PS00893">
    <property type="entry name" value="NUDIX_BOX"/>
    <property type="match status" value="1"/>
</dbReference>
<dbReference type="PANTHER" id="PTHR43736">
    <property type="entry name" value="ADP-RIBOSE PYROPHOSPHATASE"/>
    <property type="match status" value="1"/>
</dbReference>
<dbReference type="Pfam" id="PF00293">
    <property type="entry name" value="NUDIX"/>
    <property type="match status" value="1"/>
</dbReference>
<evidence type="ECO:0000256" key="6">
    <source>
        <dbReference type="PIRSR" id="PIRSR017340-1"/>
    </source>
</evidence>
<dbReference type="RefSeq" id="WP_343077734.1">
    <property type="nucleotide sequence ID" value="NZ_BAAAGN010000002.1"/>
</dbReference>
<evidence type="ECO:0000259" key="7">
    <source>
        <dbReference type="PROSITE" id="PS51462"/>
    </source>
</evidence>
<keyword evidence="9" id="KW-1185">Reference proteome</keyword>
<dbReference type="Gene3D" id="3.90.79.10">
    <property type="entry name" value="Nucleoside Triphosphate Pyrophosphohydrolase"/>
    <property type="match status" value="1"/>
</dbReference>
<evidence type="ECO:0000313" key="9">
    <source>
        <dbReference type="Proteomes" id="UP000521922"/>
    </source>
</evidence>
<evidence type="ECO:0000256" key="1">
    <source>
        <dbReference type="ARBA" id="ARBA00001946"/>
    </source>
</evidence>
<dbReference type="PROSITE" id="PS51462">
    <property type="entry name" value="NUDIX"/>
    <property type="match status" value="1"/>
</dbReference>
<dbReference type="SUPFAM" id="SSF55811">
    <property type="entry name" value="Nudix"/>
    <property type="match status" value="1"/>
</dbReference>
<dbReference type="GO" id="GO:0046872">
    <property type="term" value="F:metal ion binding"/>
    <property type="evidence" value="ECO:0007669"/>
    <property type="project" value="UniProtKB-KW"/>
</dbReference>
<dbReference type="InterPro" id="IPR024195">
    <property type="entry name" value="NUDIX_hydrolase_YfcD_pred"/>
</dbReference>
<dbReference type="InterPro" id="IPR020084">
    <property type="entry name" value="NUDIX_hydrolase_CS"/>
</dbReference>
<dbReference type="InterPro" id="IPR015797">
    <property type="entry name" value="NUDIX_hydrolase-like_dom_sf"/>
</dbReference>
<evidence type="ECO:0000256" key="3">
    <source>
        <dbReference type="ARBA" id="ARBA00022723"/>
    </source>
</evidence>
<comment type="similarity">
    <text evidence="2">Belongs to the Nudix hydrolase family.</text>
</comment>
<accession>A0A7Y9ARW2</accession>
<evidence type="ECO:0000256" key="4">
    <source>
        <dbReference type="ARBA" id="ARBA00022801"/>
    </source>
</evidence>
<dbReference type="PIRSF" id="PIRSF017340">
    <property type="entry name" value="Nudix_hydro"/>
    <property type="match status" value="1"/>
</dbReference>
<evidence type="ECO:0000256" key="5">
    <source>
        <dbReference type="ARBA" id="ARBA00022842"/>
    </source>
</evidence>
<comment type="caution">
    <text evidence="8">The sequence shown here is derived from an EMBL/GenBank/DDBJ whole genome shotgun (WGS) entry which is preliminary data.</text>
</comment>
<gene>
    <name evidence="8" type="ORF">BJ968_000181</name>
</gene>
<dbReference type="InterPro" id="IPR000086">
    <property type="entry name" value="NUDIX_hydrolase_dom"/>
</dbReference>
<protein>
    <submittedName>
        <fullName evidence="8">8-oxo-dGTP pyrophosphatase MutT (NUDIX family)</fullName>
    </submittedName>
</protein>
<feature type="domain" description="Nudix hydrolase" evidence="7">
    <location>
        <begin position="42"/>
        <end position="174"/>
    </location>
</feature>
<feature type="binding site" evidence="6">
    <location>
        <position position="95"/>
    </location>
    <ligand>
        <name>Mg(2+)</name>
        <dbReference type="ChEBI" id="CHEBI:18420"/>
    </ligand>
</feature>
<reference evidence="8 9" key="1">
    <citation type="submission" date="2020-07" db="EMBL/GenBank/DDBJ databases">
        <title>Sequencing the genomes of 1000 actinobacteria strains.</title>
        <authorList>
            <person name="Klenk H.-P."/>
        </authorList>
    </citation>
    <scope>NUCLEOTIDE SEQUENCE [LARGE SCALE GENOMIC DNA]</scope>
    <source>
        <strain evidence="8 9">DSM 7487</strain>
    </source>
</reference>
<comment type="cofactor">
    <cofactor evidence="1">
        <name>Mg(2+)</name>
        <dbReference type="ChEBI" id="CHEBI:18420"/>
    </cofactor>
</comment>
<evidence type="ECO:0000256" key="2">
    <source>
        <dbReference type="ARBA" id="ARBA00005582"/>
    </source>
</evidence>
<dbReference type="EMBL" id="JACCBB010000001">
    <property type="protein sequence ID" value="NYD20641.1"/>
    <property type="molecule type" value="Genomic_DNA"/>
</dbReference>
<dbReference type="GO" id="GO:0016817">
    <property type="term" value="F:hydrolase activity, acting on acid anhydrides"/>
    <property type="evidence" value="ECO:0007669"/>
    <property type="project" value="InterPro"/>
</dbReference>